<reference evidence="2 3" key="1">
    <citation type="submission" date="2024-09" db="EMBL/GenBank/DDBJ databases">
        <authorList>
            <person name="Ruan L."/>
        </authorList>
    </citation>
    <scope>NUCLEOTIDE SEQUENCE [LARGE SCALE GENOMIC DNA]</scope>
    <source>
        <strain evidence="2 3">D33</strain>
    </source>
</reference>
<name>A0ABV5B5R2_9BACL</name>
<dbReference type="SUPFAM" id="SSF49785">
    <property type="entry name" value="Galactose-binding domain-like"/>
    <property type="match status" value="1"/>
</dbReference>
<feature type="domain" description="F5/8 type C" evidence="1">
    <location>
        <begin position="1"/>
        <end position="130"/>
    </location>
</feature>
<evidence type="ECO:0000313" key="2">
    <source>
        <dbReference type="EMBL" id="MFB5680817.1"/>
    </source>
</evidence>
<protein>
    <submittedName>
        <fullName evidence="2">Discoidin domain-containing protein</fullName>
    </submittedName>
</protein>
<keyword evidence="3" id="KW-1185">Reference proteome</keyword>
<dbReference type="RefSeq" id="WP_375524774.1">
    <property type="nucleotide sequence ID" value="NZ_JBHILM010000007.1"/>
</dbReference>
<accession>A0ABV5B5R2</accession>
<comment type="caution">
    <text evidence="2">The sequence shown here is derived from an EMBL/GenBank/DDBJ whole genome shotgun (WGS) entry which is preliminary data.</text>
</comment>
<dbReference type="Proteomes" id="UP001580407">
    <property type="component" value="Unassembled WGS sequence"/>
</dbReference>
<dbReference type="EMBL" id="JBHILM010000007">
    <property type="protein sequence ID" value="MFB5680817.1"/>
    <property type="molecule type" value="Genomic_DNA"/>
</dbReference>
<organism evidence="2 3">
    <name type="scientific">Paenibacillus terreus</name>
    <dbReference type="NCBI Taxonomy" id="1387834"/>
    <lineage>
        <taxon>Bacteria</taxon>
        <taxon>Bacillati</taxon>
        <taxon>Bacillota</taxon>
        <taxon>Bacilli</taxon>
        <taxon>Bacillales</taxon>
        <taxon>Paenibacillaceae</taxon>
        <taxon>Paenibacillus</taxon>
    </lineage>
</organism>
<sequence length="131" mass="14043">MAAGKNAQASSMEAVGFEPSRAFDGSTSTRWASAEGIDPQWLYVDLGSTRSINKIILNWEAAYATSYQILVSTDGGNPVNLTTVYSTTSGQGGIETIDFQAVNARYVRMLGTARGTPYGYSLYEFGVYGPS</sequence>
<dbReference type="PROSITE" id="PS50022">
    <property type="entry name" value="FA58C_3"/>
    <property type="match status" value="1"/>
</dbReference>
<gene>
    <name evidence="2" type="ORF">ACE3NQ_07845</name>
</gene>
<dbReference type="Gene3D" id="2.60.120.260">
    <property type="entry name" value="Galactose-binding domain-like"/>
    <property type="match status" value="1"/>
</dbReference>
<proteinExistence type="predicted"/>
<dbReference type="Pfam" id="PF22633">
    <property type="entry name" value="F5_F8_type_C_2"/>
    <property type="match status" value="1"/>
</dbReference>
<dbReference type="InterPro" id="IPR000421">
    <property type="entry name" value="FA58C"/>
</dbReference>
<evidence type="ECO:0000313" key="3">
    <source>
        <dbReference type="Proteomes" id="UP001580407"/>
    </source>
</evidence>
<dbReference type="InterPro" id="IPR008979">
    <property type="entry name" value="Galactose-bd-like_sf"/>
</dbReference>
<evidence type="ECO:0000259" key="1">
    <source>
        <dbReference type="PROSITE" id="PS50022"/>
    </source>
</evidence>